<dbReference type="AlphaFoldDB" id="A0A0F9GXN4"/>
<organism evidence="2">
    <name type="scientific">marine sediment metagenome</name>
    <dbReference type="NCBI Taxonomy" id="412755"/>
    <lineage>
        <taxon>unclassified sequences</taxon>
        <taxon>metagenomes</taxon>
        <taxon>ecological metagenomes</taxon>
    </lineage>
</organism>
<evidence type="ECO:0000256" key="1">
    <source>
        <dbReference type="SAM" id="Phobius"/>
    </source>
</evidence>
<keyword evidence="1" id="KW-1133">Transmembrane helix</keyword>
<keyword evidence="1" id="KW-0472">Membrane</keyword>
<dbReference type="EMBL" id="LAZR01024754">
    <property type="protein sequence ID" value="KKL74110.1"/>
    <property type="molecule type" value="Genomic_DNA"/>
</dbReference>
<gene>
    <name evidence="2" type="ORF">LCGC14_2068150</name>
</gene>
<accession>A0A0F9GXN4</accession>
<reference evidence="2" key="1">
    <citation type="journal article" date="2015" name="Nature">
        <title>Complex archaea that bridge the gap between prokaryotes and eukaryotes.</title>
        <authorList>
            <person name="Spang A."/>
            <person name="Saw J.H."/>
            <person name="Jorgensen S.L."/>
            <person name="Zaremba-Niedzwiedzka K."/>
            <person name="Martijn J."/>
            <person name="Lind A.E."/>
            <person name="van Eijk R."/>
            <person name="Schleper C."/>
            <person name="Guy L."/>
            <person name="Ettema T.J."/>
        </authorList>
    </citation>
    <scope>NUCLEOTIDE SEQUENCE</scope>
</reference>
<comment type="caution">
    <text evidence="2">The sequence shown here is derived from an EMBL/GenBank/DDBJ whole genome shotgun (WGS) entry which is preliminary data.</text>
</comment>
<keyword evidence="1" id="KW-0812">Transmembrane</keyword>
<evidence type="ECO:0000313" key="2">
    <source>
        <dbReference type="EMBL" id="KKL74110.1"/>
    </source>
</evidence>
<name>A0A0F9GXN4_9ZZZZ</name>
<proteinExistence type="predicted"/>
<feature type="transmembrane region" description="Helical" evidence="1">
    <location>
        <begin position="6"/>
        <end position="22"/>
    </location>
</feature>
<protein>
    <submittedName>
        <fullName evidence="2">Uncharacterized protein</fullName>
    </submittedName>
</protein>
<sequence length="102" mass="11978">MTIMTMLFVGILLYCVGGLVWLNREQKLRNNYLHGPWKEALDRRDFGTCDYYSEASKTYPLLEARVVLNPIAWVRYWNWRPPEFVSGKFPAGTHKKAATRRP</sequence>